<dbReference type="AlphaFoldDB" id="A0A7S2ZVV6"/>
<dbReference type="GO" id="GO:0000932">
    <property type="term" value="C:P-body"/>
    <property type="evidence" value="ECO:0007669"/>
    <property type="project" value="TreeGrafter"/>
</dbReference>
<dbReference type="SUPFAM" id="SSF50249">
    <property type="entry name" value="Nucleic acid-binding proteins"/>
    <property type="match status" value="1"/>
</dbReference>
<dbReference type="InterPro" id="IPR001900">
    <property type="entry name" value="RNase_II/R"/>
</dbReference>
<sequence length="739" mass="83822">MEAMFVQSGLEPGGRRGFDRTSARMCKSQGVRFWKKPQCNRGDTVSFSPMKNGNMLGFVEDSKGSAFAVVDARGAKFLVTQKQISFSGPDTDVSNPGDLQTFRSRVLKLASTASSKLPSLWKERKDKDAAISIDELAVYLFQSSGSLELHAVFELVRDNNPYLKKKSRQKKGGELVFTFRPESQVRELEILAQNSLERSETREMRLARIESAIRGGDESMLSDEHREVVAFIETLSLSVGSRMPLRKGLDKSRNAQDAFEVMSRLKVEKTPLGAFEVMVMLGRFKKHENLHLRRSFLHPVDFSTEVMEELKKKQSNGFVDVDKKRRRDLTHLACYGIDTSDAVEVDDAISIEHGFEPGEPPTIWVHIADPTRWLDTTDQLTREALRRSCSVYLPTEDIPMFPMPIVESMFSLLAKETTEALSIGFRVDEDGRIDEDYEICTSLVSTQKITYDDVDALLESADEDQVWRDFHELEMICLKRRAWRTRQGASKVDLENPKLRVEGFDGESPKVSIEITRMDTPAWNIVEEMMLAAGEVAGRFCTKNQIPVAFRSQLPPKELSEEENSIPAGWAKSVALLRLMRPSEMDVRPARHAGIGLDVYSQVTSPIRRATDLLAHFQIKAFLRGNTVPFSTANVENYLMDIGQGMKQIRGIENRTKRYWTLERLRQDEKEGNNFQKGVVVGYRSQDKLVIIVMLESYATQINARTLFALPLGTRVLLEILTAEPRSNNLKAFVRKRLQ</sequence>
<dbReference type="Pfam" id="PF23161">
    <property type="entry name" value="HTH_RNase_II"/>
    <property type="match status" value="1"/>
</dbReference>
<dbReference type="SMART" id="SM00955">
    <property type="entry name" value="RNB"/>
    <property type="match status" value="1"/>
</dbReference>
<organism evidence="2">
    <name type="scientific">Rhodosorus marinus</name>
    <dbReference type="NCBI Taxonomy" id="101924"/>
    <lineage>
        <taxon>Eukaryota</taxon>
        <taxon>Rhodophyta</taxon>
        <taxon>Stylonematophyceae</taxon>
        <taxon>Stylonematales</taxon>
        <taxon>Stylonemataceae</taxon>
        <taxon>Rhodosorus</taxon>
    </lineage>
</organism>
<accession>A0A7S2ZVV6</accession>
<evidence type="ECO:0000313" key="2">
    <source>
        <dbReference type="EMBL" id="CAE0050315.1"/>
    </source>
</evidence>
<dbReference type="GO" id="GO:0000175">
    <property type="term" value="F:3'-5'-RNA exonuclease activity"/>
    <property type="evidence" value="ECO:0007669"/>
    <property type="project" value="TreeGrafter"/>
</dbReference>
<dbReference type="InterPro" id="IPR012340">
    <property type="entry name" value="NA-bd_OB-fold"/>
</dbReference>
<gene>
    <name evidence="2" type="ORF">RMAR00112_LOCUS18314</name>
</gene>
<dbReference type="Pfam" id="PF00773">
    <property type="entry name" value="RNB"/>
    <property type="match status" value="1"/>
</dbReference>
<feature type="domain" description="RNB" evidence="1">
    <location>
        <begin position="326"/>
        <end position="625"/>
    </location>
</feature>
<proteinExistence type="predicted"/>
<dbReference type="PANTHER" id="PTHR23355">
    <property type="entry name" value="RIBONUCLEASE"/>
    <property type="match status" value="1"/>
</dbReference>
<dbReference type="EMBL" id="HBHW01023835">
    <property type="protein sequence ID" value="CAE0050315.1"/>
    <property type="molecule type" value="Transcribed_RNA"/>
</dbReference>
<reference evidence="2" key="1">
    <citation type="submission" date="2021-01" db="EMBL/GenBank/DDBJ databases">
        <authorList>
            <person name="Corre E."/>
            <person name="Pelletier E."/>
            <person name="Niang G."/>
            <person name="Scheremetjew M."/>
            <person name="Finn R."/>
            <person name="Kale V."/>
            <person name="Holt S."/>
            <person name="Cochrane G."/>
            <person name="Meng A."/>
            <person name="Brown T."/>
            <person name="Cohen L."/>
        </authorList>
    </citation>
    <scope>NUCLEOTIDE SEQUENCE</scope>
    <source>
        <strain evidence="2">CCMP 769</strain>
    </source>
</reference>
<name>A0A7S2ZVV6_9RHOD</name>
<dbReference type="InterPro" id="IPR050180">
    <property type="entry name" value="RNR_Ribonuclease"/>
</dbReference>
<dbReference type="PANTHER" id="PTHR23355:SF42">
    <property type="entry name" value="RIBONUCLEASE II, CHLOROPLASTIC_MITOCHONDRIAL"/>
    <property type="match status" value="1"/>
</dbReference>
<protein>
    <recommendedName>
        <fullName evidence="1">RNB domain-containing protein</fullName>
    </recommendedName>
</protein>
<dbReference type="GO" id="GO:0003723">
    <property type="term" value="F:RNA binding"/>
    <property type="evidence" value="ECO:0007669"/>
    <property type="project" value="InterPro"/>
</dbReference>
<evidence type="ECO:0000259" key="1">
    <source>
        <dbReference type="SMART" id="SM00955"/>
    </source>
</evidence>
<dbReference type="GO" id="GO:0006402">
    <property type="term" value="P:mRNA catabolic process"/>
    <property type="evidence" value="ECO:0007669"/>
    <property type="project" value="TreeGrafter"/>
</dbReference>
<dbReference type="InterPro" id="IPR056404">
    <property type="entry name" value="HTH_RNase_II"/>
</dbReference>